<organism evidence="1 2">
    <name type="scientific">Cajanus cajan</name>
    <name type="common">Pigeon pea</name>
    <name type="synonym">Cajanus indicus</name>
    <dbReference type="NCBI Taxonomy" id="3821"/>
    <lineage>
        <taxon>Eukaryota</taxon>
        <taxon>Viridiplantae</taxon>
        <taxon>Streptophyta</taxon>
        <taxon>Embryophyta</taxon>
        <taxon>Tracheophyta</taxon>
        <taxon>Spermatophyta</taxon>
        <taxon>Magnoliopsida</taxon>
        <taxon>eudicotyledons</taxon>
        <taxon>Gunneridae</taxon>
        <taxon>Pentapetalae</taxon>
        <taxon>rosids</taxon>
        <taxon>fabids</taxon>
        <taxon>Fabales</taxon>
        <taxon>Fabaceae</taxon>
        <taxon>Papilionoideae</taxon>
        <taxon>50 kb inversion clade</taxon>
        <taxon>NPAAA clade</taxon>
        <taxon>indigoferoid/millettioid clade</taxon>
        <taxon>Phaseoleae</taxon>
        <taxon>Cajanus</taxon>
    </lineage>
</organism>
<feature type="non-terminal residue" evidence="1">
    <location>
        <position position="1"/>
    </location>
</feature>
<gene>
    <name evidence="1" type="ORF">KK1_016741</name>
</gene>
<dbReference type="EMBL" id="CM003610">
    <property type="protein sequence ID" value="KYP62216.1"/>
    <property type="molecule type" value="Genomic_DNA"/>
</dbReference>
<dbReference type="Proteomes" id="UP000075243">
    <property type="component" value="Chromosome 8"/>
</dbReference>
<dbReference type="PANTHER" id="PTHR11439">
    <property type="entry name" value="GAG-POL-RELATED RETROTRANSPOSON"/>
    <property type="match status" value="1"/>
</dbReference>
<name>A0A151T597_CAJCA</name>
<keyword evidence="2" id="KW-1185">Reference proteome</keyword>
<dbReference type="Gramene" id="C.cajan_16265.t">
    <property type="protein sequence ID" value="C.cajan_16265.t.cds1"/>
    <property type="gene ID" value="C.cajan_16265"/>
</dbReference>
<accession>A0A151T597</accession>
<dbReference type="AlphaFoldDB" id="A0A151T597"/>
<proteinExistence type="predicted"/>
<evidence type="ECO:0008006" key="3">
    <source>
        <dbReference type="Google" id="ProtNLM"/>
    </source>
</evidence>
<protein>
    <recommendedName>
        <fullName evidence="3">Retrovirus-related Pol polyprotein from transposon TNT 1-94</fullName>
    </recommendedName>
</protein>
<evidence type="ECO:0000313" key="2">
    <source>
        <dbReference type="Proteomes" id="UP000075243"/>
    </source>
</evidence>
<dbReference type="PANTHER" id="PTHR11439:SF455">
    <property type="entry name" value="RLK (RECEPTOR-LIKE PROTEIN KINASE) 8, PUTATIVE-RELATED"/>
    <property type="match status" value="1"/>
</dbReference>
<sequence>YINLTRTNIFFSINRLSQFMHKPIAPHFQHLNRYFNTLKSTINYGLMLQKPTSLNLLAYNDAN</sequence>
<reference evidence="1 2" key="1">
    <citation type="journal article" date="2012" name="Nat. Biotechnol.">
        <title>Draft genome sequence of pigeonpea (Cajanus cajan), an orphan legume crop of resource-poor farmers.</title>
        <authorList>
            <person name="Varshney R.K."/>
            <person name="Chen W."/>
            <person name="Li Y."/>
            <person name="Bharti A.K."/>
            <person name="Saxena R.K."/>
            <person name="Schlueter J.A."/>
            <person name="Donoghue M.T."/>
            <person name="Azam S."/>
            <person name="Fan G."/>
            <person name="Whaley A.M."/>
            <person name="Farmer A.D."/>
            <person name="Sheridan J."/>
            <person name="Iwata A."/>
            <person name="Tuteja R."/>
            <person name="Penmetsa R.V."/>
            <person name="Wu W."/>
            <person name="Upadhyaya H.D."/>
            <person name="Yang S.P."/>
            <person name="Shah T."/>
            <person name="Saxena K.B."/>
            <person name="Michael T."/>
            <person name="McCombie W.R."/>
            <person name="Yang B."/>
            <person name="Zhang G."/>
            <person name="Yang H."/>
            <person name="Wang J."/>
            <person name="Spillane C."/>
            <person name="Cook D.R."/>
            <person name="May G.D."/>
            <person name="Xu X."/>
            <person name="Jackson S.A."/>
        </authorList>
    </citation>
    <scope>NUCLEOTIDE SEQUENCE [LARGE SCALE GENOMIC DNA]</scope>
    <source>
        <strain evidence="2">cv. Asha</strain>
    </source>
</reference>
<evidence type="ECO:0000313" key="1">
    <source>
        <dbReference type="EMBL" id="KYP62216.1"/>
    </source>
</evidence>